<accession>A0ABX8X3T7</accession>
<reference evidence="1 2" key="1">
    <citation type="journal article" date="2022" name="J. Am. Chem. Soc.">
        <title>Biosynthesis of Guanitoxin Enables Global Environmental Detection in Freshwater Cyanobacteria.</title>
        <authorList>
            <person name="Lima S.T."/>
            <person name="Fallon T.R."/>
            <person name="Cordoza J.L."/>
            <person name="Chekan J.R."/>
            <person name="Delbaje E."/>
            <person name="Hopiavuori A.R."/>
            <person name="Alvarenga D.O."/>
            <person name="Wood S.M."/>
            <person name="Luhavaya H."/>
            <person name="Baumgartner J.T."/>
            <person name="Dorr F.A."/>
            <person name="Etchegaray A."/>
            <person name="Pinto E."/>
            <person name="McKinnie S.M.K."/>
            <person name="Fiore M.F."/>
            <person name="Moore B.S."/>
        </authorList>
    </citation>
    <scope>NUCLEOTIDE SEQUENCE [LARGE SCALE GENOMIC DNA]</scope>
    <source>
        <strain evidence="1 2">ITEP-024</strain>
    </source>
</reference>
<dbReference type="RefSeq" id="WP_220611132.1">
    <property type="nucleotide sequence ID" value="NZ_CP080598.1"/>
</dbReference>
<evidence type="ECO:0008006" key="3">
    <source>
        <dbReference type="Google" id="ProtNLM"/>
    </source>
</evidence>
<gene>
    <name evidence="1" type="ORF">K2F26_08650</name>
</gene>
<dbReference type="Proteomes" id="UP000826540">
    <property type="component" value="Chromosome"/>
</dbReference>
<sequence length="55" mass="6696">MVEILYRAWFWLTRFSYKYLEDWASQEFLTVPQLTRVIVKRAIAQKKQNSQQKSA</sequence>
<organism evidence="1 2">
    <name type="scientific">Sphaerospermopsis torques-reginae ITEP-024</name>
    <dbReference type="NCBI Taxonomy" id="984208"/>
    <lineage>
        <taxon>Bacteria</taxon>
        <taxon>Bacillati</taxon>
        <taxon>Cyanobacteriota</taxon>
        <taxon>Cyanophyceae</taxon>
        <taxon>Nostocales</taxon>
        <taxon>Aphanizomenonaceae</taxon>
        <taxon>Sphaerospermopsis</taxon>
        <taxon>Sphaerospermopsis torques-reginae</taxon>
    </lineage>
</organism>
<name>A0ABX8X3T7_9CYAN</name>
<evidence type="ECO:0000313" key="1">
    <source>
        <dbReference type="EMBL" id="QYX33368.1"/>
    </source>
</evidence>
<protein>
    <recommendedName>
        <fullName evidence="3">Transposase</fullName>
    </recommendedName>
</protein>
<proteinExistence type="predicted"/>
<keyword evidence="2" id="KW-1185">Reference proteome</keyword>
<evidence type="ECO:0000313" key="2">
    <source>
        <dbReference type="Proteomes" id="UP000826540"/>
    </source>
</evidence>
<dbReference type="EMBL" id="CP080598">
    <property type="protein sequence ID" value="QYX33368.1"/>
    <property type="molecule type" value="Genomic_DNA"/>
</dbReference>